<keyword evidence="1" id="KW-0472">Membrane</keyword>
<proteinExistence type="predicted"/>
<feature type="transmembrane region" description="Helical" evidence="1">
    <location>
        <begin position="114"/>
        <end position="136"/>
    </location>
</feature>
<feature type="transmembrane region" description="Helical" evidence="1">
    <location>
        <begin position="73"/>
        <end position="93"/>
    </location>
</feature>
<evidence type="ECO:0000313" key="2">
    <source>
        <dbReference type="EMBL" id="CEI60304.1"/>
    </source>
</evidence>
<accession>A0A2L2SSX3</accession>
<organism evidence="2 3">
    <name type="scientific">Fusarium venenatum</name>
    <dbReference type="NCBI Taxonomy" id="56646"/>
    <lineage>
        <taxon>Eukaryota</taxon>
        <taxon>Fungi</taxon>
        <taxon>Dikarya</taxon>
        <taxon>Ascomycota</taxon>
        <taxon>Pezizomycotina</taxon>
        <taxon>Sordariomycetes</taxon>
        <taxon>Hypocreomycetidae</taxon>
        <taxon>Hypocreales</taxon>
        <taxon>Nectriaceae</taxon>
        <taxon>Fusarium</taxon>
    </lineage>
</organism>
<reference evidence="3" key="1">
    <citation type="submission" date="2014-10" db="EMBL/GenBank/DDBJ databases">
        <authorList>
            <person name="King R."/>
        </authorList>
    </citation>
    <scope>NUCLEOTIDE SEQUENCE [LARGE SCALE GENOMIC DNA]</scope>
    <source>
        <strain evidence="3">A3/5</strain>
    </source>
</reference>
<dbReference type="AlphaFoldDB" id="A0A2L2SSX3"/>
<dbReference type="Proteomes" id="UP000245910">
    <property type="component" value="Chromosome II"/>
</dbReference>
<keyword evidence="1" id="KW-0812">Transmembrane</keyword>
<keyword evidence="3" id="KW-1185">Reference proteome</keyword>
<keyword evidence="1" id="KW-1133">Transmembrane helix</keyword>
<evidence type="ECO:0000313" key="3">
    <source>
        <dbReference type="Proteomes" id="UP000245910"/>
    </source>
</evidence>
<feature type="transmembrane region" description="Helical" evidence="1">
    <location>
        <begin position="242"/>
        <end position="261"/>
    </location>
</feature>
<protein>
    <submittedName>
        <fullName evidence="2">Uncharacterized protein</fullName>
    </submittedName>
</protein>
<dbReference type="EMBL" id="LN649230">
    <property type="protein sequence ID" value="CEI60304.1"/>
    <property type="molecule type" value="Genomic_DNA"/>
</dbReference>
<sequence>MGNFFSRPGRESDALPPGAFSAGNISSLDSSSITPYLGINTGSYEDPYPPIPFEWIVSPSNVNDGSCPNGSQILTWFGVTDVIITLLVILCAYRPFVHWIARGKLGNRRKNRLALTWTITFACQLTASAIVAGIIGNTSGYESLNMLHIFTVAMSRPRFYPIVLGLLRCVVTSQRTRDWDKTTIIKRSVDDRVEFTYTDAWITTSFSELLLLLISAVFTGVTWHRLPSDSKSREYASDHVSFVSSTPGIMFLCMLAFLPIYKRYGEAYPIEGRRYETGRYWGVTISNDGRTRIGVKKDNKKTAVKRGANALCAILSPEDDRVWGRVGGVHGGRIGFPECHLGARWHIQHRTEEERGIRDAIPERNLVDTSISSIVVGCGVTNVPQWTMFTMGTGENLSCNYHAKYEVIVEIIIPKKVRVTLY</sequence>
<name>A0A2L2SSX3_9HYPO</name>
<feature type="transmembrane region" description="Helical" evidence="1">
    <location>
        <begin position="200"/>
        <end position="221"/>
    </location>
</feature>
<dbReference type="STRING" id="56646.A0A2L2SSX3"/>
<evidence type="ECO:0000256" key="1">
    <source>
        <dbReference type="SAM" id="Phobius"/>
    </source>
</evidence>